<dbReference type="EMBL" id="CAMGYJ010000008">
    <property type="protein sequence ID" value="CAI0461625.1"/>
    <property type="molecule type" value="Genomic_DNA"/>
</dbReference>
<organism evidence="1 2">
    <name type="scientific">Linum tenue</name>
    <dbReference type="NCBI Taxonomy" id="586396"/>
    <lineage>
        <taxon>Eukaryota</taxon>
        <taxon>Viridiplantae</taxon>
        <taxon>Streptophyta</taxon>
        <taxon>Embryophyta</taxon>
        <taxon>Tracheophyta</taxon>
        <taxon>Spermatophyta</taxon>
        <taxon>Magnoliopsida</taxon>
        <taxon>eudicotyledons</taxon>
        <taxon>Gunneridae</taxon>
        <taxon>Pentapetalae</taxon>
        <taxon>rosids</taxon>
        <taxon>fabids</taxon>
        <taxon>Malpighiales</taxon>
        <taxon>Linaceae</taxon>
        <taxon>Linum</taxon>
    </lineage>
</organism>
<gene>
    <name evidence="1" type="ORF">LITE_LOCUS35026</name>
</gene>
<protein>
    <submittedName>
        <fullName evidence="1">Uncharacterized protein</fullName>
    </submittedName>
</protein>
<name>A0AAV0NTD9_9ROSI</name>
<dbReference type="AlphaFoldDB" id="A0AAV0NTD9"/>
<accession>A0AAV0NTD9</accession>
<proteinExistence type="predicted"/>
<reference evidence="1" key="1">
    <citation type="submission" date="2022-08" db="EMBL/GenBank/DDBJ databases">
        <authorList>
            <person name="Gutierrez-Valencia J."/>
        </authorList>
    </citation>
    <scope>NUCLEOTIDE SEQUENCE</scope>
</reference>
<keyword evidence="2" id="KW-1185">Reference proteome</keyword>
<dbReference type="Proteomes" id="UP001154282">
    <property type="component" value="Unassembled WGS sequence"/>
</dbReference>
<evidence type="ECO:0000313" key="1">
    <source>
        <dbReference type="EMBL" id="CAI0461625.1"/>
    </source>
</evidence>
<evidence type="ECO:0000313" key="2">
    <source>
        <dbReference type="Proteomes" id="UP001154282"/>
    </source>
</evidence>
<sequence>MEVIKRALAITIPLLNEKSMLISQSAGSLKRGPWNR</sequence>
<comment type="caution">
    <text evidence="1">The sequence shown here is derived from an EMBL/GenBank/DDBJ whole genome shotgun (WGS) entry which is preliminary data.</text>
</comment>